<evidence type="ECO:0000313" key="10">
    <source>
        <dbReference type="EMBL" id="RRJ85325.1"/>
    </source>
</evidence>
<evidence type="ECO:0000256" key="3">
    <source>
        <dbReference type="ARBA" id="ARBA00007725"/>
    </source>
</evidence>
<protein>
    <submittedName>
        <fullName evidence="10">LPS export ABC transporter permease LptG</fullName>
    </submittedName>
</protein>
<dbReference type="RefSeq" id="WP_125015751.1">
    <property type="nucleotide sequence ID" value="NZ_QWEZ01000001.1"/>
</dbReference>
<dbReference type="InterPro" id="IPR005495">
    <property type="entry name" value="LptG/LptF_permease"/>
</dbReference>
<dbReference type="GO" id="GO:0055085">
    <property type="term" value="P:transmembrane transport"/>
    <property type="evidence" value="ECO:0007669"/>
    <property type="project" value="InterPro"/>
</dbReference>
<feature type="transmembrane region" description="Helical" evidence="9">
    <location>
        <begin position="273"/>
        <end position="291"/>
    </location>
</feature>
<evidence type="ECO:0000256" key="1">
    <source>
        <dbReference type="ARBA" id="ARBA00002265"/>
    </source>
</evidence>
<dbReference type="NCBIfam" id="TIGR04408">
    <property type="entry name" value="LptG_lptG"/>
    <property type="match status" value="1"/>
</dbReference>
<name>A0A3P3VRF3_9GAMM</name>
<dbReference type="EMBL" id="QWEZ01000001">
    <property type="protein sequence ID" value="RRJ85325.1"/>
    <property type="molecule type" value="Genomic_DNA"/>
</dbReference>
<dbReference type="AlphaFoldDB" id="A0A3P3VRF3"/>
<gene>
    <name evidence="10" type="primary">lptG</name>
    <name evidence="10" type="ORF">D0544_09770</name>
</gene>
<keyword evidence="11" id="KW-1185">Reference proteome</keyword>
<sequence length="354" mass="39907">MRLLDAYIGRTVFVAILMVLVLLLGLDFVLGMVAELRRLKLDYQVPEMLIYLLMKMPQRTYDYLPFASLIGCLVGVGSLATHSELVVMRAAGVSLWRIVWAVFKPMLLLVMIGTAIGEYVMPYTEHLADSERALQRAGHQDSILQQAGVWHREGDEFQYFNVVEPNGVLHGVSRFRFDENFRLLESSYAKRAISQGDHWILEDVQVSRLEEQRMVSEHSQTLRWDTGLTTDALNIISVSPEDLSIRGLYAYVNYLERQGLDASEQELEMWKKLMQPLGIIALIVIGVSFVFGPLRSVTMGQRVFIGVLFGFGFKIFQDLLSPASMVFGFSPALAVAAPILLCLLLGWWLLRGAA</sequence>
<organism evidence="10 11">
    <name type="scientific">Aestuariirhabdus litorea</name>
    <dbReference type="NCBI Taxonomy" id="2528527"/>
    <lineage>
        <taxon>Bacteria</taxon>
        <taxon>Pseudomonadati</taxon>
        <taxon>Pseudomonadota</taxon>
        <taxon>Gammaproteobacteria</taxon>
        <taxon>Oceanospirillales</taxon>
        <taxon>Aestuariirhabdaceae</taxon>
        <taxon>Aestuariirhabdus</taxon>
    </lineage>
</organism>
<dbReference type="GO" id="GO:0015920">
    <property type="term" value="P:lipopolysaccharide transport"/>
    <property type="evidence" value="ECO:0007669"/>
    <property type="project" value="TreeGrafter"/>
</dbReference>
<keyword evidence="4" id="KW-1003">Cell membrane</keyword>
<reference evidence="10 11" key="1">
    <citation type="submission" date="2018-08" db="EMBL/GenBank/DDBJ databases">
        <authorList>
            <person name="Khan S.A."/>
        </authorList>
    </citation>
    <scope>NUCLEOTIDE SEQUENCE [LARGE SCALE GENOMIC DNA]</scope>
    <source>
        <strain evidence="10 11">GTF-13</strain>
    </source>
</reference>
<keyword evidence="5 9" id="KW-0812">Transmembrane</keyword>
<comment type="caution">
    <text evidence="10">The sequence shown here is derived from an EMBL/GenBank/DDBJ whole genome shotgun (WGS) entry which is preliminary data.</text>
</comment>
<dbReference type="PANTHER" id="PTHR33529">
    <property type="entry name" value="SLR0882 PROTEIN-RELATED"/>
    <property type="match status" value="1"/>
</dbReference>
<feature type="transmembrane region" description="Helical" evidence="9">
    <location>
        <begin position="303"/>
        <end position="320"/>
    </location>
</feature>
<feature type="transmembrane region" description="Helical" evidence="9">
    <location>
        <begin position="326"/>
        <end position="350"/>
    </location>
</feature>
<evidence type="ECO:0000313" key="11">
    <source>
        <dbReference type="Proteomes" id="UP000280792"/>
    </source>
</evidence>
<keyword evidence="7 9" id="KW-0472">Membrane</keyword>
<feature type="transmembrane region" description="Helical" evidence="9">
    <location>
        <begin position="94"/>
        <end position="116"/>
    </location>
</feature>
<evidence type="ECO:0000256" key="7">
    <source>
        <dbReference type="ARBA" id="ARBA00023136"/>
    </source>
</evidence>
<comment type="function">
    <text evidence="1">Part of the ABC transporter complex LptBFG involved in the translocation of lipopolysaccharide (LPS) from the inner membrane to the outer membrane.</text>
</comment>
<evidence type="ECO:0000256" key="5">
    <source>
        <dbReference type="ARBA" id="ARBA00022692"/>
    </source>
</evidence>
<evidence type="ECO:0000256" key="4">
    <source>
        <dbReference type="ARBA" id="ARBA00022475"/>
    </source>
</evidence>
<dbReference type="Proteomes" id="UP000280792">
    <property type="component" value="Unassembled WGS sequence"/>
</dbReference>
<evidence type="ECO:0000256" key="8">
    <source>
        <dbReference type="ARBA" id="ARBA00026081"/>
    </source>
</evidence>
<evidence type="ECO:0000256" key="2">
    <source>
        <dbReference type="ARBA" id="ARBA00004651"/>
    </source>
</evidence>
<proteinExistence type="inferred from homology"/>
<comment type="subunit">
    <text evidence="8">Component of the lipopolysaccharide transport and assembly complex. The LptBFG transporter is composed of two ATP-binding proteins (LptB) and two transmembrane proteins (LptF and LptG).</text>
</comment>
<feature type="transmembrane region" description="Helical" evidence="9">
    <location>
        <begin position="63"/>
        <end position="82"/>
    </location>
</feature>
<evidence type="ECO:0000256" key="9">
    <source>
        <dbReference type="SAM" id="Phobius"/>
    </source>
</evidence>
<accession>A0A3P3VRF3</accession>
<feature type="transmembrane region" description="Helical" evidence="9">
    <location>
        <begin position="12"/>
        <end position="34"/>
    </location>
</feature>
<dbReference type="GO" id="GO:0043190">
    <property type="term" value="C:ATP-binding cassette (ABC) transporter complex"/>
    <property type="evidence" value="ECO:0007669"/>
    <property type="project" value="InterPro"/>
</dbReference>
<comment type="similarity">
    <text evidence="3">Belongs to the LptF/LptG family.</text>
</comment>
<dbReference type="Pfam" id="PF03739">
    <property type="entry name" value="LptF_LptG"/>
    <property type="match status" value="1"/>
</dbReference>
<dbReference type="PANTHER" id="PTHR33529:SF2">
    <property type="entry name" value="LIPOPOLYSACCHARIDE EXPORT SYSTEM PERMEASE PROTEIN LPTG"/>
    <property type="match status" value="1"/>
</dbReference>
<comment type="subcellular location">
    <subcellularLocation>
        <location evidence="2">Cell membrane</location>
        <topology evidence="2">Multi-pass membrane protein</topology>
    </subcellularLocation>
</comment>
<reference evidence="10 11" key="2">
    <citation type="submission" date="2018-12" db="EMBL/GenBank/DDBJ databases">
        <title>Simiduia agarivorans gen. nov., sp. nov., a marine, agarolytic bacterium isolated from shallow coastal water from Keelung, Taiwan.</title>
        <authorList>
            <person name="Shieh W.Y."/>
        </authorList>
    </citation>
    <scope>NUCLEOTIDE SEQUENCE [LARGE SCALE GENOMIC DNA]</scope>
    <source>
        <strain evidence="10 11">GTF-13</strain>
    </source>
</reference>
<dbReference type="InterPro" id="IPR030923">
    <property type="entry name" value="LptG"/>
</dbReference>
<evidence type="ECO:0000256" key="6">
    <source>
        <dbReference type="ARBA" id="ARBA00022989"/>
    </source>
</evidence>
<keyword evidence="6 9" id="KW-1133">Transmembrane helix</keyword>